<gene>
    <name evidence="19" type="ORF">A5481_28375</name>
</gene>
<name>A0A179S108_9HYPH</name>
<dbReference type="GO" id="GO:0005524">
    <property type="term" value="F:ATP binding"/>
    <property type="evidence" value="ECO:0007669"/>
    <property type="project" value="UniProtKB-KW"/>
</dbReference>
<dbReference type="GO" id="GO:0009881">
    <property type="term" value="F:photoreceptor activity"/>
    <property type="evidence" value="ECO:0007669"/>
    <property type="project" value="UniProtKB-KW"/>
</dbReference>
<evidence type="ECO:0000256" key="15">
    <source>
        <dbReference type="ARBA" id="ARBA00023026"/>
    </source>
</evidence>
<dbReference type="InterPro" id="IPR013656">
    <property type="entry name" value="PAS_4"/>
</dbReference>
<keyword evidence="15" id="KW-0843">Virulence</keyword>
<evidence type="ECO:0000256" key="14">
    <source>
        <dbReference type="ARBA" id="ARBA00022991"/>
    </source>
</evidence>
<proteinExistence type="predicted"/>
<dbReference type="EC" id="2.7.13.3" evidence="2"/>
<evidence type="ECO:0000256" key="12">
    <source>
        <dbReference type="ARBA" id="ARBA00022777"/>
    </source>
</evidence>
<keyword evidence="12" id="KW-0418">Kinase</keyword>
<feature type="domain" description="PAS" evidence="17">
    <location>
        <begin position="1"/>
        <end position="59"/>
    </location>
</feature>
<dbReference type="SMART" id="SM00091">
    <property type="entry name" value="PAS"/>
    <property type="match status" value="4"/>
</dbReference>
<dbReference type="PANTHER" id="PTHR41523">
    <property type="entry name" value="TWO-COMPONENT SYSTEM SENSOR PROTEIN"/>
    <property type="match status" value="1"/>
</dbReference>
<dbReference type="SUPFAM" id="SSF55785">
    <property type="entry name" value="PYP-like sensor domain (PAS domain)"/>
    <property type="match status" value="4"/>
</dbReference>
<feature type="domain" description="PAC" evidence="18">
    <location>
        <begin position="311"/>
        <end position="368"/>
    </location>
</feature>
<organism evidence="19 20">
    <name type="scientific">Methylobacterium platani</name>
    <dbReference type="NCBI Taxonomy" id="427683"/>
    <lineage>
        <taxon>Bacteria</taxon>
        <taxon>Pseudomonadati</taxon>
        <taxon>Pseudomonadota</taxon>
        <taxon>Alphaproteobacteria</taxon>
        <taxon>Hyphomicrobiales</taxon>
        <taxon>Methylobacteriaceae</taxon>
        <taxon>Methylobacterium</taxon>
    </lineage>
</organism>
<dbReference type="InterPro" id="IPR035965">
    <property type="entry name" value="PAS-like_dom_sf"/>
</dbReference>
<dbReference type="PANTHER" id="PTHR41523:SF7">
    <property type="entry name" value="HISTIDINE KINASE"/>
    <property type="match status" value="1"/>
</dbReference>
<evidence type="ECO:0000313" key="20">
    <source>
        <dbReference type="Proteomes" id="UP000078316"/>
    </source>
</evidence>
<keyword evidence="14" id="KW-0157">Chromophore</keyword>
<dbReference type="SMART" id="SM00911">
    <property type="entry name" value="HWE_HK"/>
    <property type="match status" value="1"/>
</dbReference>
<keyword evidence="4" id="KW-0600">Photoreceptor protein</keyword>
<evidence type="ECO:0000256" key="7">
    <source>
        <dbReference type="ARBA" id="ARBA00022630"/>
    </source>
</evidence>
<dbReference type="InterPro" id="IPR000700">
    <property type="entry name" value="PAS-assoc_C"/>
</dbReference>
<evidence type="ECO:0000256" key="11">
    <source>
        <dbReference type="ARBA" id="ARBA00022741"/>
    </source>
</evidence>
<evidence type="ECO:0000256" key="6">
    <source>
        <dbReference type="ARBA" id="ARBA00022606"/>
    </source>
</evidence>
<feature type="domain" description="PAC" evidence="18">
    <location>
        <begin position="60"/>
        <end position="114"/>
    </location>
</feature>
<dbReference type="PROSITE" id="PS50113">
    <property type="entry name" value="PAC"/>
    <property type="match status" value="2"/>
</dbReference>
<evidence type="ECO:0000259" key="17">
    <source>
        <dbReference type="PROSITE" id="PS50112"/>
    </source>
</evidence>
<keyword evidence="8" id="KW-0288">FMN</keyword>
<dbReference type="Gene3D" id="3.30.450.40">
    <property type="match status" value="1"/>
</dbReference>
<evidence type="ECO:0000256" key="5">
    <source>
        <dbReference type="ARBA" id="ARBA00022553"/>
    </source>
</evidence>
<evidence type="ECO:0000256" key="16">
    <source>
        <dbReference type="ARBA" id="ARBA00023170"/>
    </source>
</evidence>
<evidence type="ECO:0000256" key="10">
    <source>
        <dbReference type="ARBA" id="ARBA00022737"/>
    </source>
</evidence>
<dbReference type="InterPro" id="IPR029016">
    <property type="entry name" value="GAF-like_dom_sf"/>
</dbReference>
<dbReference type="InterPro" id="IPR036890">
    <property type="entry name" value="HATPase_C_sf"/>
</dbReference>
<keyword evidence="9" id="KW-0808">Transferase</keyword>
<sequence>MIITDPNLPDEPIIFANRAFQDMCGYGADELLGRNCRFLQGPGTEQDRLTALRTALAEGRDIALEITNYRKDGTAFINNLFIAPVYEADGHLLYRFGSQLDVTEVHRNRQRLAESEERQRAIFNSASEMAIIVTDTEGWVTDWNVGAERILGWSAEEMRGQTVERIFTPEDCAIGRAREEMNVVLRDGHAEDVRWHLRKDGSRFYAVGDMTALRGADGTHQGFVKAMSDRTAERNAAVKYQADAEFMHSVLASSADCIKVLDLDGSLTFMSEGGMRVMEVSDFNNIKGCPWPSFWQGQGHANALAALNVAKAGEVGHFQGAADTYLGTPKWWDVQVTPILGANGRPEKILSISRDITDQKAFEGRLAVSEGRWRSLFTGMQEGFLSAELVCDAGGRAVDFRFLKVNPAFAGLTGLPADSAGRTMRDLVPDIPQWLIDTYARVVESGQPENFEIHVPKLHRTFEVRASKQDDRRFIALFLEISERKRAEARRAATTEIGDRLRDVADQGEISRIAAEIMGRTLRLSHAGYGQVDPDEETILVSQEWTAPGLTDIAGLHRFRDYGSYIEDLKAGRDVVIGDASSDPRTAQDADALAAINARGILNLPVLEHGRFVALFYGLRAEPGTWAHEDIAFVRNVVDRTRTAIARVEAEAQQRLLNHELSHRMKNMLAMVQSIATQTMRGAADLDTARNVLANRLIALGKSHDLLLGGSLSKAPLRSVIESALDIHRDCPDRFVLDGPTVMVGSRAALSLSLMLHELATNAAKYGALSTADGRVTICWTLSGEGDDASVMLRWSEAGGPPVVAPKRTGFGTRLIGRGLAGSFDGEVDLSYPATGVVCTITAPQRGLMAT</sequence>
<dbReference type="CDD" id="cd00130">
    <property type="entry name" value="PAS"/>
    <property type="match status" value="2"/>
</dbReference>
<dbReference type="Gene3D" id="3.30.450.20">
    <property type="entry name" value="PAS domain"/>
    <property type="match status" value="4"/>
</dbReference>
<dbReference type="Pfam" id="PF07536">
    <property type="entry name" value="HWE_HK"/>
    <property type="match status" value="1"/>
</dbReference>
<comment type="catalytic activity">
    <reaction evidence="1">
        <text>ATP + protein L-histidine = ADP + protein N-phospho-L-histidine.</text>
        <dbReference type="EC" id="2.7.13.3"/>
    </reaction>
</comment>
<dbReference type="Pfam" id="PF13426">
    <property type="entry name" value="PAS_9"/>
    <property type="match status" value="1"/>
</dbReference>
<evidence type="ECO:0000256" key="9">
    <source>
        <dbReference type="ARBA" id="ARBA00022679"/>
    </source>
</evidence>
<dbReference type="InterPro" id="IPR001610">
    <property type="entry name" value="PAC"/>
</dbReference>
<keyword evidence="16" id="KW-0675">Receptor</keyword>
<dbReference type="InterPro" id="IPR013767">
    <property type="entry name" value="PAS_fold"/>
</dbReference>
<dbReference type="STRING" id="427683.A5481_28375"/>
<keyword evidence="7" id="KW-0285">Flavoprotein</keyword>
<dbReference type="InterPro" id="IPR000014">
    <property type="entry name" value="PAS"/>
</dbReference>
<dbReference type="NCBIfam" id="TIGR00229">
    <property type="entry name" value="sensory_box"/>
    <property type="match status" value="2"/>
</dbReference>
<dbReference type="EMBL" id="LWHQ01000074">
    <property type="protein sequence ID" value="OAS16154.1"/>
    <property type="molecule type" value="Genomic_DNA"/>
</dbReference>
<evidence type="ECO:0000259" key="18">
    <source>
        <dbReference type="PROSITE" id="PS50113"/>
    </source>
</evidence>
<evidence type="ECO:0000256" key="13">
    <source>
        <dbReference type="ARBA" id="ARBA00022840"/>
    </source>
</evidence>
<keyword evidence="10" id="KW-0677">Repeat</keyword>
<dbReference type="SMART" id="SM00065">
    <property type="entry name" value="GAF"/>
    <property type="match status" value="1"/>
</dbReference>
<dbReference type="Proteomes" id="UP000078316">
    <property type="component" value="Unassembled WGS sequence"/>
</dbReference>
<dbReference type="InterPro" id="IPR003018">
    <property type="entry name" value="GAF"/>
</dbReference>
<dbReference type="Pfam" id="PF08448">
    <property type="entry name" value="PAS_4"/>
    <property type="match status" value="2"/>
</dbReference>
<protein>
    <recommendedName>
        <fullName evidence="3">Blue-light-activated histidine kinase</fullName>
        <ecNumber evidence="2">2.7.13.3</ecNumber>
    </recommendedName>
</protein>
<evidence type="ECO:0000256" key="4">
    <source>
        <dbReference type="ARBA" id="ARBA00022543"/>
    </source>
</evidence>
<dbReference type="SMART" id="SM00086">
    <property type="entry name" value="PAC"/>
    <property type="match status" value="3"/>
</dbReference>
<dbReference type="InterPro" id="IPR011102">
    <property type="entry name" value="Sig_transdc_His_kinase_HWE"/>
</dbReference>
<dbReference type="Pfam" id="PF00989">
    <property type="entry name" value="PAS"/>
    <property type="match status" value="1"/>
</dbReference>
<reference evidence="19 20" key="1">
    <citation type="submission" date="2016-04" db="EMBL/GenBank/DDBJ databases">
        <authorList>
            <person name="Evans L.H."/>
            <person name="Alamgir A."/>
            <person name="Owens N."/>
            <person name="Weber N.D."/>
            <person name="Virtaneva K."/>
            <person name="Barbian K."/>
            <person name="Babar A."/>
            <person name="Rosenke K."/>
        </authorList>
    </citation>
    <scope>NUCLEOTIDE SEQUENCE [LARGE SCALE GENOMIC DNA]</scope>
    <source>
        <strain evidence="19 20">PMB02</strain>
    </source>
</reference>
<keyword evidence="13" id="KW-0067">ATP-binding</keyword>
<keyword evidence="11" id="KW-0547">Nucleotide-binding</keyword>
<keyword evidence="5" id="KW-0597">Phosphoprotein</keyword>
<dbReference type="GO" id="GO:0006355">
    <property type="term" value="P:regulation of DNA-templated transcription"/>
    <property type="evidence" value="ECO:0007669"/>
    <property type="project" value="InterPro"/>
</dbReference>
<dbReference type="SUPFAM" id="SSF55781">
    <property type="entry name" value="GAF domain-like"/>
    <property type="match status" value="1"/>
</dbReference>
<feature type="domain" description="PAS" evidence="17">
    <location>
        <begin position="115"/>
        <end position="188"/>
    </location>
</feature>
<evidence type="ECO:0000256" key="3">
    <source>
        <dbReference type="ARBA" id="ARBA00021740"/>
    </source>
</evidence>
<accession>A0A179S108</accession>
<keyword evidence="6" id="KW-0716">Sensory transduction</keyword>
<evidence type="ECO:0000256" key="2">
    <source>
        <dbReference type="ARBA" id="ARBA00012438"/>
    </source>
</evidence>
<evidence type="ECO:0000256" key="8">
    <source>
        <dbReference type="ARBA" id="ARBA00022643"/>
    </source>
</evidence>
<dbReference type="Gene3D" id="3.30.565.10">
    <property type="entry name" value="Histidine kinase-like ATPase, C-terminal domain"/>
    <property type="match status" value="1"/>
</dbReference>
<dbReference type="GO" id="GO:0004673">
    <property type="term" value="F:protein histidine kinase activity"/>
    <property type="evidence" value="ECO:0007669"/>
    <property type="project" value="UniProtKB-EC"/>
</dbReference>
<evidence type="ECO:0000256" key="1">
    <source>
        <dbReference type="ARBA" id="ARBA00000085"/>
    </source>
</evidence>
<dbReference type="PROSITE" id="PS50112">
    <property type="entry name" value="PAS"/>
    <property type="match status" value="2"/>
</dbReference>
<comment type="caution">
    <text evidence="19">The sequence shown here is derived from an EMBL/GenBank/DDBJ whole genome shotgun (WGS) entry which is preliminary data.</text>
</comment>
<evidence type="ECO:0000313" key="19">
    <source>
        <dbReference type="EMBL" id="OAS16154.1"/>
    </source>
</evidence>
<dbReference type="AlphaFoldDB" id="A0A179S108"/>